<organism evidence="1 2">
    <name type="scientific">Suillus placidus</name>
    <dbReference type="NCBI Taxonomy" id="48579"/>
    <lineage>
        <taxon>Eukaryota</taxon>
        <taxon>Fungi</taxon>
        <taxon>Dikarya</taxon>
        <taxon>Basidiomycota</taxon>
        <taxon>Agaricomycotina</taxon>
        <taxon>Agaricomycetes</taxon>
        <taxon>Agaricomycetidae</taxon>
        <taxon>Boletales</taxon>
        <taxon>Suillineae</taxon>
        <taxon>Suillaceae</taxon>
        <taxon>Suillus</taxon>
    </lineage>
</organism>
<comment type="caution">
    <text evidence="1">The sequence shown here is derived from an EMBL/GenBank/DDBJ whole genome shotgun (WGS) entry which is preliminary data.</text>
</comment>
<reference evidence="1" key="1">
    <citation type="journal article" date="2020" name="New Phytol.">
        <title>Comparative genomics reveals dynamic genome evolution in host specialist ectomycorrhizal fungi.</title>
        <authorList>
            <person name="Lofgren L.A."/>
            <person name="Nguyen N.H."/>
            <person name="Vilgalys R."/>
            <person name="Ruytinx J."/>
            <person name="Liao H.L."/>
            <person name="Branco S."/>
            <person name="Kuo A."/>
            <person name="LaButti K."/>
            <person name="Lipzen A."/>
            <person name="Andreopoulos W."/>
            <person name="Pangilinan J."/>
            <person name="Riley R."/>
            <person name="Hundley H."/>
            <person name="Na H."/>
            <person name="Barry K."/>
            <person name="Grigoriev I.V."/>
            <person name="Stajich J.E."/>
            <person name="Kennedy P.G."/>
        </authorList>
    </citation>
    <scope>NUCLEOTIDE SEQUENCE</scope>
    <source>
        <strain evidence="1">DOB743</strain>
    </source>
</reference>
<dbReference type="AlphaFoldDB" id="A0A9P6ZHG4"/>
<protein>
    <submittedName>
        <fullName evidence="1">Uncharacterized protein</fullName>
    </submittedName>
</protein>
<evidence type="ECO:0000313" key="1">
    <source>
        <dbReference type="EMBL" id="KAG1765074.1"/>
    </source>
</evidence>
<proteinExistence type="predicted"/>
<dbReference type="Proteomes" id="UP000714275">
    <property type="component" value="Unassembled WGS sequence"/>
</dbReference>
<evidence type="ECO:0000313" key="2">
    <source>
        <dbReference type="Proteomes" id="UP000714275"/>
    </source>
</evidence>
<keyword evidence="2" id="KW-1185">Reference proteome</keyword>
<sequence>YLNKKDAKSTGNMQKHVKSCWGEAALQTAMEYRYMLKLRRTDICSTKRPITSFKPNILQMPQSTKKKRKRTDSNIFLSLNVLVLSMPPKTFLCRISRFRSLRKGIM</sequence>
<name>A0A9P6ZHG4_9AGAM</name>
<accession>A0A9P6ZHG4</accession>
<gene>
    <name evidence="1" type="ORF">EV702DRAFT_981720</name>
</gene>
<dbReference type="EMBL" id="JABBWD010000113">
    <property type="protein sequence ID" value="KAG1765074.1"/>
    <property type="molecule type" value="Genomic_DNA"/>
</dbReference>
<feature type="non-terminal residue" evidence="1">
    <location>
        <position position="1"/>
    </location>
</feature>